<dbReference type="InterPro" id="IPR003797">
    <property type="entry name" value="DegV"/>
</dbReference>
<sequence length="277" mass="30963">MEVAIVTDSTADLPLNKLEEYNITRIPLKVSIGGEEYLDQIDLTKKEFLKKLESTEELPTTSQPALGQFIDAYERLAEDYDYILSIHISEKFSGTIKTAHTASNMIEGAKIEVVDSETVTAPLGVIVTEVAKAAHQGQSMEDLLNLIDQLKEQINLYFTVDELDYLEKGGRIGKAAAFLGNLFKIRPLLTVEDGEVSPYKKIRGKRRLYNEFLNLASELRVDGTNNLIILHGLYPDKAYTLKEKLTTEYDWETIEVQEFGSVVGAHVGPTPFGMVIC</sequence>
<dbReference type="EMBL" id="JAFBDQ010000005">
    <property type="protein sequence ID" value="MBM7556433.1"/>
    <property type="molecule type" value="Genomic_DNA"/>
</dbReference>
<evidence type="ECO:0000313" key="2">
    <source>
        <dbReference type="EMBL" id="MBM7556433.1"/>
    </source>
</evidence>
<dbReference type="Gene3D" id="3.40.50.10170">
    <property type="match status" value="1"/>
</dbReference>
<dbReference type="NCBIfam" id="TIGR00762">
    <property type="entry name" value="DegV"/>
    <property type="match status" value="1"/>
</dbReference>
<dbReference type="AlphaFoldDB" id="A0A939BP78"/>
<dbReference type="Proteomes" id="UP000774000">
    <property type="component" value="Unassembled WGS sequence"/>
</dbReference>
<dbReference type="InterPro" id="IPR043168">
    <property type="entry name" value="DegV_C"/>
</dbReference>
<evidence type="ECO:0000313" key="3">
    <source>
        <dbReference type="Proteomes" id="UP000774000"/>
    </source>
</evidence>
<protein>
    <submittedName>
        <fullName evidence="2">DegV family protein with EDD domain</fullName>
    </submittedName>
</protein>
<dbReference type="InterPro" id="IPR050270">
    <property type="entry name" value="DegV_domain_contain"/>
</dbReference>
<dbReference type="GO" id="GO:0008289">
    <property type="term" value="F:lipid binding"/>
    <property type="evidence" value="ECO:0007669"/>
    <property type="project" value="UniProtKB-KW"/>
</dbReference>
<proteinExistence type="predicted"/>
<dbReference type="Pfam" id="PF02645">
    <property type="entry name" value="DegV"/>
    <property type="match status" value="1"/>
</dbReference>
<dbReference type="Gene3D" id="3.30.1180.10">
    <property type="match status" value="1"/>
</dbReference>
<dbReference type="SUPFAM" id="SSF82549">
    <property type="entry name" value="DAK1/DegV-like"/>
    <property type="match status" value="1"/>
</dbReference>
<accession>A0A939BP78</accession>
<dbReference type="PANTHER" id="PTHR33434:SF2">
    <property type="entry name" value="FATTY ACID-BINDING PROTEIN TM_1468"/>
    <property type="match status" value="1"/>
</dbReference>
<dbReference type="PROSITE" id="PS51482">
    <property type="entry name" value="DEGV"/>
    <property type="match status" value="1"/>
</dbReference>
<organism evidence="2 3">
    <name type="scientific">Halanaerobacter jeridensis</name>
    <dbReference type="NCBI Taxonomy" id="706427"/>
    <lineage>
        <taxon>Bacteria</taxon>
        <taxon>Bacillati</taxon>
        <taxon>Bacillota</taxon>
        <taxon>Clostridia</taxon>
        <taxon>Halanaerobiales</taxon>
        <taxon>Halobacteroidaceae</taxon>
        <taxon>Halanaerobacter</taxon>
    </lineage>
</organism>
<keyword evidence="1" id="KW-0446">Lipid-binding</keyword>
<name>A0A939BP78_9FIRM</name>
<reference evidence="2" key="1">
    <citation type="submission" date="2021-01" db="EMBL/GenBank/DDBJ databases">
        <title>Genomic Encyclopedia of Type Strains, Phase IV (KMG-IV): sequencing the most valuable type-strain genomes for metagenomic binning, comparative biology and taxonomic classification.</title>
        <authorList>
            <person name="Goeker M."/>
        </authorList>
    </citation>
    <scope>NUCLEOTIDE SEQUENCE</scope>
    <source>
        <strain evidence="2">DSM 23230</strain>
    </source>
</reference>
<keyword evidence="3" id="KW-1185">Reference proteome</keyword>
<comment type="caution">
    <text evidence="2">The sequence shown here is derived from an EMBL/GenBank/DDBJ whole genome shotgun (WGS) entry which is preliminary data.</text>
</comment>
<dbReference type="PANTHER" id="PTHR33434">
    <property type="entry name" value="DEGV DOMAIN-CONTAINING PROTEIN DR_1986-RELATED"/>
    <property type="match status" value="1"/>
</dbReference>
<dbReference type="RefSeq" id="WP_204701209.1">
    <property type="nucleotide sequence ID" value="NZ_JAFBDQ010000005.1"/>
</dbReference>
<evidence type="ECO:0000256" key="1">
    <source>
        <dbReference type="ARBA" id="ARBA00023121"/>
    </source>
</evidence>
<gene>
    <name evidence="2" type="ORF">JOC47_001276</name>
</gene>